<dbReference type="RefSeq" id="WP_150430604.1">
    <property type="nucleotide sequence ID" value="NZ_CP151406.1"/>
</dbReference>
<feature type="transmembrane region" description="Helical" evidence="1">
    <location>
        <begin position="82"/>
        <end position="99"/>
    </location>
</feature>
<feature type="transmembrane region" description="Helical" evidence="1">
    <location>
        <begin position="173"/>
        <end position="194"/>
    </location>
</feature>
<keyword evidence="3" id="KW-1185">Reference proteome</keyword>
<feature type="transmembrane region" description="Helical" evidence="1">
    <location>
        <begin position="105"/>
        <end position="125"/>
    </location>
</feature>
<sequence length="195" mass="22289">MPIFPSTLWREHILPFAFLVLLLGVLTLAGDYLLHRLNLVWVGRYLGIPGTILIIGSLMYSLRKRKYIKTGNPKSYLNMHELAAWLGSLLVLIHAGIHFNAILPWLATVAMGINVISGLVGKMLLQRSREHVQSQRDSYQLRGLSRPEVEQAVFWDSVTFDAMTQWRKVHIPIFIVFAVLSLGHIISVFLFWGWQ</sequence>
<dbReference type="Proteomes" id="UP001479520">
    <property type="component" value="Chromosome"/>
</dbReference>
<keyword evidence="1" id="KW-1133">Transmembrane helix</keyword>
<keyword evidence="1" id="KW-0472">Membrane</keyword>
<evidence type="ECO:0008006" key="4">
    <source>
        <dbReference type="Google" id="ProtNLM"/>
    </source>
</evidence>
<keyword evidence="1" id="KW-0812">Transmembrane</keyword>
<evidence type="ECO:0000256" key="1">
    <source>
        <dbReference type="SAM" id="Phobius"/>
    </source>
</evidence>
<proteinExistence type="predicted"/>
<gene>
    <name evidence="2" type="ORF">AADV58_03430</name>
</gene>
<dbReference type="EMBL" id="CP151406">
    <property type="protein sequence ID" value="WZJ22217.1"/>
    <property type="molecule type" value="Genomic_DNA"/>
</dbReference>
<organism evidence="2 3">
    <name type="scientific">Azonexus hydrophilus</name>
    <dbReference type="NCBI Taxonomy" id="418702"/>
    <lineage>
        <taxon>Bacteria</taxon>
        <taxon>Pseudomonadati</taxon>
        <taxon>Pseudomonadota</taxon>
        <taxon>Betaproteobacteria</taxon>
        <taxon>Rhodocyclales</taxon>
        <taxon>Azonexaceae</taxon>
        <taxon>Azonexus</taxon>
    </lineage>
</organism>
<feature type="transmembrane region" description="Helical" evidence="1">
    <location>
        <begin position="45"/>
        <end position="62"/>
    </location>
</feature>
<evidence type="ECO:0000313" key="3">
    <source>
        <dbReference type="Proteomes" id="UP001479520"/>
    </source>
</evidence>
<name>A0ABZ2XK06_9RHOO</name>
<reference evidence="2 3" key="1">
    <citation type="submission" date="2024-04" db="EMBL/GenBank/DDBJ databases">
        <title>Dissimilatory iodate-reducing microorganisms contribute to the enrichment of iodine in groundwater.</title>
        <authorList>
            <person name="Jiang Z."/>
        </authorList>
    </citation>
    <scope>NUCLEOTIDE SEQUENCE [LARGE SCALE GENOMIC DNA]</scope>
    <source>
        <strain evidence="2 3">NCP973</strain>
    </source>
</reference>
<protein>
    <recommendedName>
        <fullName evidence="4">DUF4149 domain-containing protein</fullName>
    </recommendedName>
</protein>
<accession>A0ABZ2XK06</accession>
<evidence type="ECO:0000313" key="2">
    <source>
        <dbReference type="EMBL" id="WZJ22217.1"/>
    </source>
</evidence>